<gene>
    <name evidence="1" type="ORF">PLESHI_00095</name>
</gene>
<dbReference type="HOGENOM" id="CLU_2635034_0_0_6"/>
<keyword evidence="2" id="KW-1185">Reference proteome</keyword>
<evidence type="ECO:0000313" key="2">
    <source>
        <dbReference type="Proteomes" id="UP000014012"/>
    </source>
</evidence>
<dbReference type="RefSeq" id="WP_010861659.1">
    <property type="nucleotide sequence ID" value="NZ_KB944507.1"/>
</dbReference>
<name>R8AW29_PLESH</name>
<dbReference type="EMBL" id="AQQO01000005">
    <property type="protein sequence ID" value="EON90511.1"/>
    <property type="molecule type" value="Genomic_DNA"/>
</dbReference>
<protein>
    <submittedName>
        <fullName evidence="1">Uncharacterized protein</fullName>
    </submittedName>
</protein>
<comment type="caution">
    <text evidence="1">The sequence shown here is derived from an EMBL/GenBank/DDBJ whole genome shotgun (WGS) entry which is preliminary data.</text>
</comment>
<organism evidence="1 2">
    <name type="scientific">Plesiomonas shigelloides 302-73</name>
    <dbReference type="NCBI Taxonomy" id="1315976"/>
    <lineage>
        <taxon>Bacteria</taxon>
        <taxon>Pseudomonadati</taxon>
        <taxon>Pseudomonadota</taxon>
        <taxon>Gammaproteobacteria</taxon>
        <taxon>Enterobacterales</taxon>
        <taxon>Enterobacteriaceae</taxon>
        <taxon>Plesiomonas</taxon>
    </lineage>
</organism>
<dbReference type="AlphaFoldDB" id="R8AW29"/>
<sequence>MPKLLVAAEPTDWKEDGITFAYTAETSTRSFANYVQEWNEYDIYVDSAVAKTTRPFDAEAKPKKEYNCAAKTSLATD</sequence>
<proteinExistence type="predicted"/>
<dbReference type="Proteomes" id="UP000014012">
    <property type="component" value="Unassembled WGS sequence"/>
</dbReference>
<evidence type="ECO:0000313" key="1">
    <source>
        <dbReference type="EMBL" id="EON90511.1"/>
    </source>
</evidence>
<reference evidence="1 2" key="1">
    <citation type="journal article" date="2013" name="Genome Announc.">
        <title>Genome Sequence of Plesiomonas shigelloides Strain 302-73 (Serotype O1).</title>
        <authorList>
            <person name="Pique N."/>
            <person name="Aquilini E."/>
            <person name="Alioto T."/>
            <person name="Minana-Galbis D."/>
            <person name="Tomas J.M."/>
        </authorList>
    </citation>
    <scope>NUCLEOTIDE SEQUENCE [LARGE SCALE GENOMIC DNA]</scope>
    <source>
        <strain evidence="1 2">302-73</strain>
    </source>
</reference>
<accession>R8AW29</accession>